<keyword evidence="3" id="KW-0804">Transcription</keyword>
<comment type="caution">
    <text evidence="5">The sequence shown here is derived from an EMBL/GenBank/DDBJ whole genome shotgun (WGS) entry which is preliminary data.</text>
</comment>
<proteinExistence type="predicted"/>
<keyword evidence="2" id="KW-0238">DNA-binding</keyword>
<dbReference type="Proteomes" id="UP000634667">
    <property type="component" value="Unassembled WGS sequence"/>
</dbReference>
<dbReference type="RefSeq" id="WP_189483447.1">
    <property type="nucleotide sequence ID" value="NZ_BMYR01000009.1"/>
</dbReference>
<dbReference type="SUPFAM" id="SSF46894">
    <property type="entry name" value="C-terminal effector domain of the bipartite response regulators"/>
    <property type="match status" value="1"/>
</dbReference>
<reference evidence="6" key="1">
    <citation type="journal article" date="2019" name="Int. J. Syst. Evol. Microbiol.">
        <title>The Global Catalogue of Microorganisms (GCM) 10K type strain sequencing project: providing services to taxonomists for standard genome sequencing and annotation.</title>
        <authorList>
            <consortium name="The Broad Institute Genomics Platform"/>
            <consortium name="The Broad Institute Genome Sequencing Center for Infectious Disease"/>
            <person name="Wu L."/>
            <person name="Ma J."/>
        </authorList>
    </citation>
    <scope>NUCLEOTIDE SEQUENCE [LARGE SCALE GENOMIC DNA]</scope>
    <source>
        <strain evidence="6">KCTC 23723</strain>
    </source>
</reference>
<dbReference type="InterPro" id="IPR016032">
    <property type="entry name" value="Sig_transdc_resp-reg_C-effctor"/>
</dbReference>
<dbReference type="PRINTS" id="PR00038">
    <property type="entry name" value="HTHLUXR"/>
</dbReference>
<evidence type="ECO:0000256" key="1">
    <source>
        <dbReference type="ARBA" id="ARBA00023015"/>
    </source>
</evidence>
<feature type="domain" description="HTH luxR-type" evidence="4">
    <location>
        <begin position="137"/>
        <end position="199"/>
    </location>
</feature>
<dbReference type="Gene3D" id="3.40.50.2300">
    <property type="match status" value="1"/>
</dbReference>
<name>A0ABQ2WRT2_9ALTE</name>
<keyword evidence="6" id="KW-1185">Reference proteome</keyword>
<dbReference type="SMART" id="SM00421">
    <property type="entry name" value="HTH_LUXR"/>
    <property type="match status" value="1"/>
</dbReference>
<dbReference type="PROSITE" id="PS00622">
    <property type="entry name" value="HTH_LUXR_1"/>
    <property type="match status" value="1"/>
</dbReference>
<evidence type="ECO:0000256" key="3">
    <source>
        <dbReference type="ARBA" id="ARBA00023163"/>
    </source>
</evidence>
<organism evidence="5 6">
    <name type="scientific">Alishewanella tabrizica</name>
    <dbReference type="NCBI Taxonomy" id="671278"/>
    <lineage>
        <taxon>Bacteria</taxon>
        <taxon>Pseudomonadati</taxon>
        <taxon>Pseudomonadota</taxon>
        <taxon>Gammaproteobacteria</taxon>
        <taxon>Alteromonadales</taxon>
        <taxon>Alteromonadaceae</taxon>
        <taxon>Alishewanella</taxon>
    </lineage>
</organism>
<gene>
    <name evidence="5" type="ORF">GCM10008111_23830</name>
</gene>
<dbReference type="PROSITE" id="PS50043">
    <property type="entry name" value="HTH_LUXR_2"/>
    <property type="match status" value="1"/>
</dbReference>
<evidence type="ECO:0000256" key="2">
    <source>
        <dbReference type="ARBA" id="ARBA00023125"/>
    </source>
</evidence>
<evidence type="ECO:0000313" key="5">
    <source>
        <dbReference type="EMBL" id="GGW67031.1"/>
    </source>
</evidence>
<evidence type="ECO:0000313" key="6">
    <source>
        <dbReference type="Proteomes" id="UP000634667"/>
    </source>
</evidence>
<keyword evidence="1" id="KW-0805">Transcription regulation</keyword>
<dbReference type="PANTHER" id="PTHR44688:SF16">
    <property type="entry name" value="DNA-BINDING TRANSCRIPTIONAL ACTIVATOR DEVR_DOSR"/>
    <property type="match status" value="1"/>
</dbReference>
<evidence type="ECO:0000259" key="4">
    <source>
        <dbReference type="PROSITE" id="PS50043"/>
    </source>
</evidence>
<protein>
    <recommendedName>
        <fullName evidence="4">HTH luxR-type domain-containing protein</fullName>
    </recommendedName>
</protein>
<dbReference type="CDD" id="cd06170">
    <property type="entry name" value="LuxR_C_like"/>
    <property type="match status" value="1"/>
</dbReference>
<dbReference type="Pfam" id="PF00196">
    <property type="entry name" value="GerE"/>
    <property type="match status" value="1"/>
</dbReference>
<accession>A0ABQ2WRT2</accession>
<dbReference type="InterPro" id="IPR000792">
    <property type="entry name" value="Tscrpt_reg_LuxR_C"/>
</dbReference>
<sequence length="199" mass="22021">MIQAIFITQNTDQFIPILPFFAAGTHIEQLAAAPAYSSKLIFLDMAFPNSQTLLSTLASHNSIIAIHRMLSIEQLQQLLMAGAKGYIASESPAEQYQAAAIAVSHGALWIPPALVLHLSKVLTEQFSRQPSISFRDSHNLLDNLTDREKQVAQLAAKGISNKLISQQLHITERTVKQHLTNSFAKLGIKDRLQLVLVMR</sequence>
<dbReference type="PANTHER" id="PTHR44688">
    <property type="entry name" value="DNA-BINDING TRANSCRIPTIONAL ACTIVATOR DEVR_DOSR"/>
    <property type="match status" value="1"/>
</dbReference>
<dbReference type="EMBL" id="BMYR01000009">
    <property type="protein sequence ID" value="GGW67031.1"/>
    <property type="molecule type" value="Genomic_DNA"/>
</dbReference>